<reference evidence="1" key="1">
    <citation type="submission" date="2019-08" db="EMBL/GenBank/DDBJ databases">
        <authorList>
            <person name="Kucharzyk K."/>
            <person name="Murdoch R.W."/>
            <person name="Higgins S."/>
            <person name="Loffler F."/>
        </authorList>
    </citation>
    <scope>NUCLEOTIDE SEQUENCE</scope>
</reference>
<organism evidence="1">
    <name type="scientific">bioreactor metagenome</name>
    <dbReference type="NCBI Taxonomy" id="1076179"/>
    <lineage>
        <taxon>unclassified sequences</taxon>
        <taxon>metagenomes</taxon>
        <taxon>ecological metagenomes</taxon>
    </lineage>
</organism>
<name>A0A645BGF1_9ZZZZ</name>
<dbReference type="AlphaFoldDB" id="A0A645BGF1"/>
<gene>
    <name evidence="1" type="ORF">SDC9_111112</name>
</gene>
<evidence type="ECO:0000313" key="1">
    <source>
        <dbReference type="EMBL" id="MPM64226.1"/>
    </source>
</evidence>
<proteinExistence type="predicted"/>
<protein>
    <submittedName>
        <fullName evidence="1">Uncharacterized protein</fullName>
    </submittedName>
</protein>
<dbReference type="EMBL" id="VSSQ01019835">
    <property type="protein sequence ID" value="MPM64226.1"/>
    <property type="molecule type" value="Genomic_DNA"/>
</dbReference>
<comment type="caution">
    <text evidence="1">The sequence shown here is derived from an EMBL/GenBank/DDBJ whole genome shotgun (WGS) entry which is preliminary data.</text>
</comment>
<accession>A0A645BGF1</accession>
<sequence length="295" mass="34343">MIDKGTFSDNYPNDEIELWQKNQKLVDALKQSLISLASTEFEKEFAQVINADGFYPYYTHQRVKILFIAKESLGLYGKDYIEALFQGILSNDPRGNRSWNEDNPDKPPYTKVFTNNSDPFHSKMLYLAYGLNNDFCPYEDMPWASDIGQQLFGKKEGVVWDHTEPGISYAFMNFSKFDNPSETSYVADATRIQTYSQMVKRSEINWFAKQISLLNPDLIIEMNIGRENADSLGTAPIEWIEKENENLWVGYLPIEEQKYLILETWHFSRPGKSFNKHFYPGIVDAWKRYGIQKSH</sequence>